<evidence type="ECO:0000313" key="6">
    <source>
        <dbReference type="EMBL" id="CRZ02086.1"/>
    </source>
</evidence>
<evidence type="ECO:0000256" key="4">
    <source>
        <dbReference type="ARBA" id="ARBA00023027"/>
    </source>
</evidence>
<dbReference type="AlphaFoldDB" id="A0A0H5QL54"/>
<evidence type="ECO:0000259" key="5">
    <source>
        <dbReference type="Pfam" id="PF00644"/>
    </source>
</evidence>
<dbReference type="GO" id="GO:0003950">
    <property type="term" value="F:NAD+ poly-ADP-ribosyltransferase activity"/>
    <property type="evidence" value="ECO:0007669"/>
    <property type="project" value="InterPro"/>
</dbReference>
<proteinExistence type="predicted"/>
<organism evidence="6">
    <name type="scientific">Spongospora subterranea</name>
    <dbReference type="NCBI Taxonomy" id="70186"/>
    <lineage>
        <taxon>Eukaryota</taxon>
        <taxon>Sar</taxon>
        <taxon>Rhizaria</taxon>
        <taxon>Endomyxa</taxon>
        <taxon>Phytomyxea</taxon>
        <taxon>Plasmodiophorida</taxon>
        <taxon>Plasmodiophoridae</taxon>
        <taxon>Spongospora</taxon>
    </lineage>
</organism>
<dbReference type="GO" id="GO:0016779">
    <property type="term" value="F:nucleotidyltransferase activity"/>
    <property type="evidence" value="ECO:0007669"/>
    <property type="project" value="UniProtKB-KW"/>
</dbReference>
<dbReference type="InterPro" id="IPR051838">
    <property type="entry name" value="ARTD_PARP"/>
</dbReference>
<reference evidence="6" key="1">
    <citation type="submission" date="2015-04" db="EMBL/GenBank/DDBJ databases">
        <title>The genome sequence of the plant pathogenic Rhizarian Plasmodiophora brassicae reveals insights in its biotrophic life cycle and the origin of chitin synthesis.</title>
        <authorList>
            <person name="Schwelm A."/>
            <person name="Fogelqvist J."/>
            <person name="Knaust A."/>
            <person name="Julke S."/>
            <person name="Lilja T."/>
            <person name="Dhandapani V."/>
            <person name="Bonilla-Rosso G."/>
            <person name="Karlsson M."/>
            <person name="Shevchenko A."/>
            <person name="Choi S.R."/>
            <person name="Kim H.G."/>
            <person name="Park J.Y."/>
            <person name="Lim Y.P."/>
            <person name="Ludwig-Muller J."/>
            <person name="Dixelius C."/>
        </authorList>
    </citation>
    <scope>NUCLEOTIDE SEQUENCE</scope>
    <source>
        <tissue evidence="6">Potato root galls</tissue>
    </source>
</reference>
<keyword evidence="4" id="KW-0520">NAD</keyword>
<name>A0A0H5QL54_9EUKA</name>
<feature type="non-terminal residue" evidence="6">
    <location>
        <position position="325"/>
    </location>
</feature>
<evidence type="ECO:0000256" key="2">
    <source>
        <dbReference type="ARBA" id="ARBA00022679"/>
    </source>
</evidence>
<evidence type="ECO:0000256" key="1">
    <source>
        <dbReference type="ARBA" id="ARBA00022676"/>
    </source>
</evidence>
<feature type="domain" description="PARP catalytic" evidence="5">
    <location>
        <begin position="173"/>
        <end position="286"/>
    </location>
</feature>
<dbReference type="Pfam" id="PF00644">
    <property type="entry name" value="PARP"/>
    <property type="match status" value="1"/>
</dbReference>
<keyword evidence="3" id="KW-0548">Nucleotidyltransferase</keyword>
<dbReference type="EMBL" id="HACM01001644">
    <property type="protein sequence ID" value="CRZ02086.1"/>
    <property type="molecule type" value="Transcribed_RNA"/>
</dbReference>
<keyword evidence="2" id="KW-0808">Transferase</keyword>
<dbReference type="SUPFAM" id="SSF56399">
    <property type="entry name" value="ADP-ribosylation"/>
    <property type="match status" value="1"/>
</dbReference>
<dbReference type="Gene3D" id="3.90.228.10">
    <property type="match status" value="1"/>
</dbReference>
<evidence type="ECO:0000256" key="3">
    <source>
        <dbReference type="ARBA" id="ARBA00022695"/>
    </source>
</evidence>
<keyword evidence="1" id="KW-0328">Glycosyltransferase</keyword>
<dbReference type="InterPro" id="IPR012317">
    <property type="entry name" value="Poly(ADP-ribose)pol_cat_dom"/>
</dbReference>
<sequence length="325" mass="37321">MPRRRRHRGKSSSANSPPCCKCPILARPNCKHPNSPEQFRQHFESALMSSPEICDLLISMCVAAAKLNRLSGFFPELYINSDFFSSPSVMQSDHRIADVLDRLCPTVRMMVDLAREMALYDTLLQLDPLLPHILQWIITSHKGEIRMLHDSECFRQINASHQFVLMKSHPDKEARFQDSVRRANSLHGHVFQYAFHGSPRGNWHSIIRQGLKDMRKHTKPLTRGVFPGVFLAPSMVTSRYYAAPTPSSAPGWSNSIYGKSWVLLALCELADVGHLQRPTFCWVVPQEERIVTRYLFMFEEMALTFHKEVIVDERFLSSIAARRSR</sequence>
<dbReference type="PANTHER" id="PTHR21328">
    <property type="entry name" value="POLY ADP-RIBOSE POLYMERASE FAMILY, MEMBER PARP"/>
    <property type="match status" value="1"/>
</dbReference>
<accession>A0A0H5QL54</accession>
<protein>
    <recommendedName>
        <fullName evidence="5">PARP catalytic domain-containing protein</fullName>
    </recommendedName>
</protein>